<protein>
    <recommendedName>
        <fullName evidence="4">VanZ-like domain-containing protein</fullName>
    </recommendedName>
</protein>
<dbReference type="PIRSF" id="PIRSF033367">
    <property type="entry name" value="UCP033367_VanZ"/>
    <property type="match status" value="1"/>
</dbReference>
<keyword evidence="1" id="KW-0472">Membrane</keyword>
<evidence type="ECO:0000313" key="2">
    <source>
        <dbReference type="EMBL" id="ABE62414.1"/>
    </source>
</evidence>
<dbReference type="KEGG" id="nha:Nham_1593"/>
<feature type="transmembrane region" description="Helical" evidence="1">
    <location>
        <begin position="55"/>
        <end position="73"/>
    </location>
</feature>
<proteinExistence type="predicted"/>
<reference evidence="2 3" key="1">
    <citation type="submission" date="2006-03" db="EMBL/GenBank/DDBJ databases">
        <title>Complete sequence of chromosome of Nitrobacter hamburgensis X14.</title>
        <authorList>
            <consortium name="US DOE Joint Genome Institute"/>
            <person name="Copeland A."/>
            <person name="Lucas S."/>
            <person name="Lapidus A."/>
            <person name="Barry K."/>
            <person name="Detter J.C."/>
            <person name="Glavina del Rio T."/>
            <person name="Hammon N."/>
            <person name="Israni S."/>
            <person name="Dalin E."/>
            <person name="Tice H."/>
            <person name="Pitluck S."/>
            <person name="Chain P."/>
            <person name="Malfatti S."/>
            <person name="Shin M."/>
            <person name="Vergez L."/>
            <person name="Schmutz J."/>
            <person name="Larimer F."/>
            <person name="Land M."/>
            <person name="Hauser L."/>
            <person name="Kyrpides N."/>
            <person name="Ivanova N."/>
            <person name="Ward B."/>
            <person name="Arp D."/>
            <person name="Klotz M."/>
            <person name="Stein L."/>
            <person name="O'Mullan G."/>
            <person name="Starkenburg S."/>
            <person name="Sayavedra L."/>
            <person name="Poret-Peterson A.T."/>
            <person name="Gentry M.E."/>
            <person name="Bruce D."/>
            <person name="Richardson P."/>
        </authorList>
    </citation>
    <scope>NUCLEOTIDE SEQUENCE [LARGE SCALE GENOMIC DNA]</scope>
    <source>
        <strain evidence="3">DSM 10229 / NCIMB 13809 / X14</strain>
    </source>
</reference>
<dbReference type="eggNOG" id="ENOG5030ZQT">
    <property type="taxonomic scope" value="Bacteria"/>
</dbReference>
<dbReference type="AlphaFoldDB" id="Q1QMY3"/>
<evidence type="ECO:0000313" key="3">
    <source>
        <dbReference type="Proteomes" id="UP000001953"/>
    </source>
</evidence>
<keyword evidence="1" id="KW-0812">Transmembrane</keyword>
<accession>Q1QMY3</accession>
<feature type="transmembrane region" description="Helical" evidence="1">
    <location>
        <begin position="94"/>
        <end position="113"/>
    </location>
</feature>
<evidence type="ECO:0000256" key="1">
    <source>
        <dbReference type="SAM" id="Phobius"/>
    </source>
</evidence>
<dbReference type="HOGENOM" id="CLU_130407_0_1_5"/>
<sequence>MAQALKATAWILLLAIFILTDGPLGLRPTFGHPNAERLLAFAVLGFTFSPAYPHRLLVVLILLAGAIRGFEYLQHFVNYRHGTVHDIAIKLAGAFAGVGAGIFVSKFAVSALWPSHD</sequence>
<dbReference type="InterPro" id="IPR017015">
    <property type="entry name" value="UCP033367_VanZ"/>
</dbReference>
<keyword evidence="1" id="KW-1133">Transmembrane helix</keyword>
<keyword evidence="3" id="KW-1185">Reference proteome</keyword>
<evidence type="ECO:0008006" key="4">
    <source>
        <dbReference type="Google" id="ProtNLM"/>
    </source>
</evidence>
<organism evidence="2 3">
    <name type="scientific">Nitrobacter hamburgensis (strain DSM 10229 / NCIMB 13809 / X14)</name>
    <dbReference type="NCBI Taxonomy" id="323097"/>
    <lineage>
        <taxon>Bacteria</taxon>
        <taxon>Pseudomonadati</taxon>
        <taxon>Pseudomonadota</taxon>
        <taxon>Alphaproteobacteria</taxon>
        <taxon>Hyphomicrobiales</taxon>
        <taxon>Nitrobacteraceae</taxon>
        <taxon>Nitrobacter</taxon>
    </lineage>
</organism>
<dbReference type="EMBL" id="CP000319">
    <property type="protein sequence ID" value="ABE62414.1"/>
    <property type="molecule type" value="Genomic_DNA"/>
</dbReference>
<name>Q1QMY3_NITHX</name>
<dbReference type="Proteomes" id="UP000001953">
    <property type="component" value="Chromosome"/>
</dbReference>
<gene>
    <name evidence="2" type="ordered locus">Nham_1593</name>
</gene>